<dbReference type="EMBL" id="QXQB01000001">
    <property type="protein sequence ID" value="RJX40531.1"/>
    <property type="molecule type" value="Genomic_DNA"/>
</dbReference>
<accession>A0A3A6PUS8</accession>
<protein>
    <submittedName>
        <fullName evidence="2">Uncharacterized protein</fullName>
    </submittedName>
</protein>
<proteinExistence type="predicted"/>
<dbReference type="RefSeq" id="WP_120106124.1">
    <property type="nucleotide sequence ID" value="NZ_QXQB01000001.1"/>
</dbReference>
<evidence type="ECO:0000256" key="1">
    <source>
        <dbReference type="SAM" id="Phobius"/>
    </source>
</evidence>
<name>A0A3A6PUS8_9BACL</name>
<keyword evidence="1" id="KW-0472">Membrane</keyword>
<sequence>MVNQKSIGPGTAMLLILALGFLFNFKLTSISFYKTMLKKPRETRFFCWTDNRESSKWPLTLPLGEAA</sequence>
<organism evidence="2 3">
    <name type="scientific">Paenibacillus pinisoli</name>
    <dbReference type="NCBI Taxonomy" id="1276110"/>
    <lineage>
        <taxon>Bacteria</taxon>
        <taxon>Bacillati</taxon>
        <taxon>Bacillota</taxon>
        <taxon>Bacilli</taxon>
        <taxon>Bacillales</taxon>
        <taxon>Paenibacillaceae</taxon>
        <taxon>Paenibacillus</taxon>
    </lineage>
</organism>
<dbReference type="AlphaFoldDB" id="A0A3A6PUS8"/>
<keyword evidence="1" id="KW-1133">Transmembrane helix</keyword>
<evidence type="ECO:0000313" key="2">
    <source>
        <dbReference type="EMBL" id="RJX40531.1"/>
    </source>
</evidence>
<evidence type="ECO:0000313" key="3">
    <source>
        <dbReference type="Proteomes" id="UP000267798"/>
    </source>
</evidence>
<gene>
    <name evidence="2" type="ORF">D3P09_00465</name>
</gene>
<keyword evidence="3" id="KW-1185">Reference proteome</keyword>
<comment type="caution">
    <text evidence="2">The sequence shown here is derived from an EMBL/GenBank/DDBJ whole genome shotgun (WGS) entry which is preliminary data.</text>
</comment>
<keyword evidence="1" id="KW-0812">Transmembrane</keyword>
<feature type="transmembrane region" description="Helical" evidence="1">
    <location>
        <begin position="12"/>
        <end position="33"/>
    </location>
</feature>
<reference evidence="2 3" key="1">
    <citation type="submission" date="2018-09" db="EMBL/GenBank/DDBJ databases">
        <title>Paenibacillus aracenensis nov. sp. isolated from a cave in southern Spain.</title>
        <authorList>
            <person name="Jurado V."/>
            <person name="Gutierrez-Patricio S."/>
            <person name="Gonzalez-Pimentel J.L."/>
            <person name="Miller A.Z."/>
            <person name="Laiz L."/>
            <person name="Saiz-Jimenez C."/>
        </authorList>
    </citation>
    <scope>NUCLEOTIDE SEQUENCE [LARGE SCALE GENOMIC DNA]</scope>
    <source>
        <strain evidence="2 3">JCM 19203</strain>
    </source>
</reference>
<dbReference type="Proteomes" id="UP000267798">
    <property type="component" value="Unassembled WGS sequence"/>
</dbReference>